<reference evidence="1" key="1">
    <citation type="submission" date="2019-11" db="UniProtKB">
        <authorList>
            <consortium name="WormBaseParasite"/>
        </authorList>
    </citation>
    <scope>IDENTIFICATION</scope>
</reference>
<evidence type="ECO:0000313" key="1">
    <source>
        <dbReference type="WBParaSite" id="MCU_005777-RA"/>
    </source>
</evidence>
<accession>A0A5K3F5W3</accession>
<organism evidence="1">
    <name type="scientific">Mesocestoides corti</name>
    <name type="common">Flatworm</name>
    <dbReference type="NCBI Taxonomy" id="53468"/>
    <lineage>
        <taxon>Eukaryota</taxon>
        <taxon>Metazoa</taxon>
        <taxon>Spiralia</taxon>
        <taxon>Lophotrochozoa</taxon>
        <taxon>Platyhelminthes</taxon>
        <taxon>Cestoda</taxon>
        <taxon>Eucestoda</taxon>
        <taxon>Cyclophyllidea</taxon>
        <taxon>Mesocestoididae</taxon>
        <taxon>Mesocestoides</taxon>
    </lineage>
</organism>
<proteinExistence type="predicted"/>
<dbReference type="AlphaFoldDB" id="A0A5K3F5W3"/>
<protein>
    <submittedName>
        <fullName evidence="1">Secreted protein</fullName>
    </submittedName>
</protein>
<sequence>MAWMRRLTRGSGMFGVLVILTTCIASFTGVGVNGHYIIDTPSGCADVTAHLPRQSSVFRVDSKLYKFEDNNTCSQVGVPNDFLECSQTPDPSGGFIAQVRVCKVEKKRWVGFYVDDSDNWGFEAYITAYFSQGGTWANINRNCIQPQWSGPLEIKAGGLDVVPVVCARKMDCRMGKYTILMDDNGKICSDVAKPYCSEIGVEDVKMVRTFYKRPEGVDMSYVYCSTGDSFLSYAIDWVNSA</sequence>
<name>A0A5K3F5W3_MESCO</name>
<dbReference type="WBParaSite" id="MCU_005777-RA">
    <property type="protein sequence ID" value="MCU_005777-RA"/>
    <property type="gene ID" value="MCU_005777"/>
</dbReference>